<protein>
    <submittedName>
        <fullName evidence="1">Uncharacterized protein</fullName>
    </submittedName>
</protein>
<dbReference type="Proteomes" id="UP000011668">
    <property type="component" value="Unassembled WGS sequence"/>
</dbReference>
<reference evidence="1 2" key="1">
    <citation type="journal article" date="2013" name="Nat. Commun.">
        <title>The evolution and pathogenic mechanisms of the rice sheath blight pathogen.</title>
        <authorList>
            <person name="Zheng A."/>
            <person name="Lin R."/>
            <person name="Xu L."/>
            <person name="Qin P."/>
            <person name="Tang C."/>
            <person name="Ai P."/>
            <person name="Zhang D."/>
            <person name="Liu Y."/>
            <person name="Sun Z."/>
            <person name="Feng H."/>
            <person name="Wang Y."/>
            <person name="Chen Y."/>
            <person name="Liang X."/>
            <person name="Fu R."/>
            <person name="Li Q."/>
            <person name="Zhang J."/>
            <person name="Yu X."/>
            <person name="Xie Z."/>
            <person name="Ding L."/>
            <person name="Guan P."/>
            <person name="Tang J."/>
            <person name="Liang Y."/>
            <person name="Wang S."/>
            <person name="Deng Q."/>
            <person name="Li S."/>
            <person name="Zhu J."/>
            <person name="Wang L."/>
            <person name="Liu H."/>
            <person name="Li P."/>
        </authorList>
    </citation>
    <scope>NUCLEOTIDE SEQUENCE [LARGE SCALE GENOMIC DNA]</scope>
    <source>
        <strain evidence="2">AG-1 IA</strain>
    </source>
</reference>
<evidence type="ECO:0000313" key="2">
    <source>
        <dbReference type="Proteomes" id="UP000011668"/>
    </source>
</evidence>
<organism evidence="1 2">
    <name type="scientific">Thanatephorus cucumeris (strain AG1-IA)</name>
    <name type="common">Rice sheath blight fungus</name>
    <name type="synonym">Rhizoctonia solani</name>
    <dbReference type="NCBI Taxonomy" id="983506"/>
    <lineage>
        <taxon>Eukaryota</taxon>
        <taxon>Fungi</taxon>
        <taxon>Dikarya</taxon>
        <taxon>Basidiomycota</taxon>
        <taxon>Agaricomycotina</taxon>
        <taxon>Agaricomycetes</taxon>
        <taxon>Cantharellales</taxon>
        <taxon>Ceratobasidiaceae</taxon>
        <taxon>Rhizoctonia</taxon>
        <taxon>Rhizoctonia solani AG-1</taxon>
    </lineage>
</organism>
<gene>
    <name evidence="1" type="ORF">AG1IA_00744</name>
</gene>
<sequence length="101" mass="11574">MDERRHLIPRHLIPRRLTSILPQCPDSLMVKEREIYAVKLGVVSTPVHSFSVLNTAPFGHVVTPFFDTIYYTDASTWSDTVAMSERGYVHSGERDTREKGR</sequence>
<proteinExistence type="predicted"/>
<name>L8X817_THACA</name>
<comment type="caution">
    <text evidence="1">The sequence shown here is derived from an EMBL/GenBank/DDBJ whole genome shotgun (WGS) entry which is preliminary data.</text>
</comment>
<dbReference type="AlphaFoldDB" id="L8X817"/>
<evidence type="ECO:0000313" key="1">
    <source>
        <dbReference type="EMBL" id="ELU45223.1"/>
    </source>
</evidence>
<accession>L8X817</accession>
<dbReference type="HOGENOM" id="CLU_2293575_0_0_1"/>
<keyword evidence="2" id="KW-1185">Reference proteome</keyword>
<dbReference type="EMBL" id="AFRT01000129">
    <property type="protein sequence ID" value="ELU45223.1"/>
    <property type="molecule type" value="Genomic_DNA"/>
</dbReference>